<proteinExistence type="predicted"/>
<protein>
    <submittedName>
        <fullName evidence="2">Uncharacterized protein</fullName>
    </submittedName>
</protein>
<evidence type="ECO:0000256" key="1">
    <source>
        <dbReference type="SAM" id="MobiDB-lite"/>
    </source>
</evidence>
<dbReference type="EMBL" id="CM003099">
    <property type="protein sequence ID" value="KUI66669.1"/>
    <property type="molecule type" value="Genomic_DNA"/>
</dbReference>
<gene>
    <name evidence="2" type="ORF">VM1G_11405</name>
</gene>
<organism evidence="2 3">
    <name type="scientific">Cytospora mali</name>
    <name type="common">Apple Valsa canker fungus</name>
    <name type="synonym">Valsa mali</name>
    <dbReference type="NCBI Taxonomy" id="578113"/>
    <lineage>
        <taxon>Eukaryota</taxon>
        <taxon>Fungi</taxon>
        <taxon>Dikarya</taxon>
        <taxon>Ascomycota</taxon>
        <taxon>Pezizomycotina</taxon>
        <taxon>Sordariomycetes</taxon>
        <taxon>Sordariomycetidae</taxon>
        <taxon>Diaporthales</taxon>
        <taxon>Cytosporaceae</taxon>
        <taxon>Cytospora</taxon>
    </lineage>
</organism>
<keyword evidence="3" id="KW-1185">Reference proteome</keyword>
<evidence type="ECO:0000313" key="3">
    <source>
        <dbReference type="Proteomes" id="UP000078559"/>
    </source>
</evidence>
<evidence type="ECO:0000313" key="2">
    <source>
        <dbReference type="EMBL" id="KUI66669.1"/>
    </source>
</evidence>
<sequence length="59" mass="6247">MPSVVVGTGQFPHLGSLAASVLFLRGPSCCRSALTDEQTLDRLDRLGGHTGRHQLGDNT</sequence>
<name>A0A194VR46_CYTMA</name>
<accession>A0A194VR46</accession>
<feature type="region of interest" description="Disordered" evidence="1">
    <location>
        <begin position="40"/>
        <end position="59"/>
    </location>
</feature>
<dbReference type="Proteomes" id="UP000078559">
    <property type="component" value="Chromosome 2"/>
</dbReference>
<reference evidence="2" key="1">
    <citation type="submission" date="2014-12" db="EMBL/GenBank/DDBJ databases">
        <title>Genome Sequence of Valsa Canker Pathogens Uncovers a Specific Adaption of Colonization on Woody Bark.</title>
        <authorList>
            <person name="Yin Z."/>
            <person name="Liu H."/>
            <person name="Gao X."/>
            <person name="Li Z."/>
            <person name="Song N."/>
            <person name="Ke X."/>
            <person name="Dai Q."/>
            <person name="Wu Y."/>
            <person name="Sun Y."/>
            <person name="Xu J.-R."/>
            <person name="Kang Z.K."/>
            <person name="Wang L."/>
            <person name="Huang L."/>
        </authorList>
    </citation>
    <scope>NUCLEOTIDE SEQUENCE [LARGE SCALE GENOMIC DNA]</scope>
    <source>
        <strain evidence="2">03-8</strain>
    </source>
</reference>
<dbReference type="AlphaFoldDB" id="A0A194VR46"/>